<dbReference type="EMBL" id="JBHSGD010000005">
    <property type="protein sequence ID" value="MFC4652274.1"/>
    <property type="molecule type" value="Genomic_DNA"/>
</dbReference>
<comment type="similarity">
    <text evidence="7">Belongs to the gamma-glutamyl phosphate reductase family.</text>
</comment>
<organism evidence="9 10">
    <name type="scientific">Lactococcus nasutitermitis</name>
    <dbReference type="NCBI Taxonomy" id="1652957"/>
    <lineage>
        <taxon>Bacteria</taxon>
        <taxon>Bacillati</taxon>
        <taxon>Bacillota</taxon>
        <taxon>Bacilli</taxon>
        <taxon>Lactobacillales</taxon>
        <taxon>Streptococcaceae</taxon>
        <taxon>Lactococcus</taxon>
    </lineage>
</organism>
<dbReference type="PIRSF" id="PIRSF000151">
    <property type="entry name" value="GPR"/>
    <property type="match status" value="1"/>
</dbReference>
<dbReference type="InterPro" id="IPR016162">
    <property type="entry name" value="Ald_DH_N"/>
</dbReference>
<protein>
    <recommendedName>
        <fullName evidence="7">Gamma-glutamyl phosphate reductase</fullName>
        <shortName evidence="7">GPR</shortName>
        <ecNumber evidence="7">1.2.1.41</ecNumber>
    </recommendedName>
    <alternativeName>
        <fullName evidence="7">Glutamate-5-semialdehyde dehydrogenase</fullName>
    </alternativeName>
    <alternativeName>
        <fullName evidence="7">Glutamyl-gamma-semialdehyde dehydrogenase</fullName>
        <shortName evidence="7">GSA dehydrogenase</shortName>
    </alternativeName>
</protein>
<dbReference type="InterPro" id="IPR000965">
    <property type="entry name" value="GPR_dom"/>
</dbReference>
<dbReference type="InterPro" id="IPR016161">
    <property type="entry name" value="Ald_DH/histidinol_DH"/>
</dbReference>
<evidence type="ECO:0000259" key="8">
    <source>
        <dbReference type="Pfam" id="PF00171"/>
    </source>
</evidence>
<dbReference type="CDD" id="cd07079">
    <property type="entry name" value="ALDH_F18-19_ProA-GPR"/>
    <property type="match status" value="1"/>
</dbReference>
<keyword evidence="3 7" id="KW-0641">Proline biosynthesis</keyword>
<proteinExistence type="inferred from homology"/>
<dbReference type="NCBIfam" id="NF001221">
    <property type="entry name" value="PRK00197.1"/>
    <property type="match status" value="1"/>
</dbReference>
<sequence length="414" mass="45623">MIEELGQKVKNASRELAKVSTLEKNEFLRQLANSLLENTERILIENQKDLDKAVEHNISEVMVDRLKLTSDRISAMSEGLRQVAELADPIGQVLQGFTNLDGLKIVQKRVPLGTIGMIFESRPNVTVDAFSLCFKTGNSVLLRGGSDAIYSNSILVKIIKEELKKANLTEASVELLTDTSHAEAEKMMQATDYLDVLIPRGSARLINTVKEKAKVPVIETGVGNCTIFVDETADIDMAVAIVINAKTQRPSVCNAAESLVVHSKIAAEFLPKLEKEINKVHSVEFRADEKSLTVLSKAIPATEEDFATEYLDYILSVKTVDTLDEAITHINRYSSRHSESIVTKDYFNAQKFQDEIDAAAVYVNASTRFTDGFVFGLGAEIGISTQKLHARGPMGLEALTSTKYLIEGTGQIRK</sequence>
<dbReference type="PANTHER" id="PTHR11063:SF8">
    <property type="entry name" value="DELTA-1-PYRROLINE-5-CARBOXYLATE SYNTHASE"/>
    <property type="match status" value="1"/>
</dbReference>
<accession>A0ABV9JC72</accession>
<evidence type="ECO:0000256" key="3">
    <source>
        <dbReference type="ARBA" id="ARBA00022650"/>
    </source>
</evidence>
<keyword evidence="2 7" id="KW-0028">Amino-acid biosynthesis</keyword>
<dbReference type="PANTHER" id="PTHR11063">
    <property type="entry name" value="GLUTAMATE SEMIALDEHYDE DEHYDROGENASE"/>
    <property type="match status" value="1"/>
</dbReference>
<feature type="domain" description="Aldehyde dehydrogenase" evidence="8">
    <location>
        <begin position="8"/>
        <end position="281"/>
    </location>
</feature>
<dbReference type="HAMAP" id="MF_00412">
    <property type="entry name" value="ProA"/>
    <property type="match status" value="1"/>
</dbReference>
<dbReference type="Pfam" id="PF00171">
    <property type="entry name" value="Aldedh"/>
    <property type="match status" value="2"/>
</dbReference>
<dbReference type="PROSITE" id="PS01223">
    <property type="entry name" value="PROA"/>
    <property type="match status" value="1"/>
</dbReference>
<evidence type="ECO:0000313" key="10">
    <source>
        <dbReference type="Proteomes" id="UP001595987"/>
    </source>
</evidence>
<name>A0ABV9JC72_9LACT</name>
<dbReference type="EC" id="1.2.1.41" evidence="7"/>
<evidence type="ECO:0000256" key="1">
    <source>
        <dbReference type="ARBA" id="ARBA00004985"/>
    </source>
</evidence>
<dbReference type="InterPro" id="IPR020593">
    <property type="entry name" value="G-glutamylP_reductase_CS"/>
</dbReference>
<comment type="pathway">
    <text evidence="1 7">Amino-acid biosynthesis; L-proline biosynthesis; L-glutamate 5-semialdehyde from L-glutamate: step 2/2.</text>
</comment>
<comment type="catalytic activity">
    <reaction evidence="6 7">
        <text>L-glutamate 5-semialdehyde + phosphate + NADP(+) = L-glutamyl 5-phosphate + NADPH + H(+)</text>
        <dbReference type="Rhea" id="RHEA:19541"/>
        <dbReference type="ChEBI" id="CHEBI:15378"/>
        <dbReference type="ChEBI" id="CHEBI:43474"/>
        <dbReference type="ChEBI" id="CHEBI:57783"/>
        <dbReference type="ChEBI" id="CHEBI:58066"/>
        <dbReference type="ChEBI" id="CHEBI:58274"/>
        <dbReference type="ChEBI" id="CHEBI:58349"/>
        <dbReference type="EC" id="1.2.1.41"/>
    </reaction>
</comment>
<evidence type="ECO:0000256" key="7">
    <source>
        <dbReference type="HAMAP-Rule" id="MF_00412"/>
    </source>
</evidence>
<evidence type="ECO:0000256" key="2">
    <source>
        <dbReference type="ARBA" id="ARBA00022605"/>
    </source>
</evidence>
<evidence type="ECO:0000313" key="9">
    <source>
        <dbReference type="EMBL" id="MFC4652274.1"/>
    </source>
</evidence>
<dbReference type="Proteomes" id="UP001595987">
    <property type="component" value="Unassembled WGS sequence"/>
</dbReference>
<comment type="subcellular location">
    <subcellularLocation>
        <location evidence="7">Cytoplasm</location>
    </subcellularLocation>
</comment>
<evidence type="ECO:0000256" key="5">
    <source>
        <dbReference type="ARBA" id="ARBA00023002"/>
    </source>
</evidence>
<evidence type="ECO:0000256" key="4">
    <source>
        <dbReference type="ARBA" id="ARBA00022857"/>
    </source>
</evidence>
<dbReference type="GO" id="GO:0004350">
    <property type="term" value="F:glutamate-5-semialdehyde dehydrogenase activity"/>
    <property type="evidence" value="ECO:0007669"/>
    <property type="project" value="UniProtKB-EC"/>
</dbReference>
<dbReference type="InterPro" id="IPR012134">
    <property type="entry name" value="Glu-5-SA_DH"/>
</dbReference>
<reference evidence="10" key="1">
    <citation type="journal article" date="2019" name="Int. J. Syst. Evol. Microbiol.">
        <title>The Global Catalogue of Microorganisms (GCM) 10K type strain sequencing project: providing services to taxonomists for standard genome sequencing and annotation.</title>
        <authorList>
            <consortium name="The Broad Institute Genomics Platform"/>
            <consortium name="The Broad Institute Genome Sequencing Center for Infectious Disease"/>
            <person name="Wu L."/>
            <person name="Ma J."/>
        </authorList>
    </citation>
    <scope>NUCLEOTIDE SEQUENCE [LARGE SCALE GENOMIC DNA]</scope>
    <source>
        <strain evidence="10">CCUG 63287</strain>
    </source>
</reference>
<dbReference type="SUPFAM" id="SSF53720">
    <property type="entry name" value="ALDH-like"/>
    <property type="match status" value="1"/>
</dbReference>
<dbReference type="Gene3D" id="3.40.309.10">
    <property type="entry name" value="Aldehyde Dehydrogenase, Chain A, domain 2"/>
    <property type="match status" value="1"/>
</dbReference>
<dbReference type="InterPro" id="IPR016163">
    <property type="entry name" value="Ald_DH_C"/>
</dbReference>
<keyword evidence="4 7" id="KW-0521">NADP</keyword>
<comment type="caution">
    <text evidence="9">The sequence shown here is derived from an EMBL/GenBank/DDBJ whole genome shotgun (WGS) entry which is preliminary data.</text>
</comment>
<keyword evidence="10" id="KW-1185">Reference proteome</keyword>
<comment type="function">
    <text evidence="7">Catalyzes the NADPH-dependent reduction of L-glutamate 5-phosphate into L-glutamate 5-semialdehyde and phosphate. The product spontaneously undergoes cyclization to form 1-pyrroline-5-carboxylate.</text>
</comment>
<evidence type="ECO:0000256" key="6">
    <source>
        <dbReference type="ARBA" id="ARBA00049024"/>
    </source>
</evidence>
<dbReference type="RefSeq" id="WP_213535148.1">
    <property type="nucleotide sequence ID" value="NZ_BOVQ01000004.1"/>
</dbReference>
<keyword evidence="5 7" id="KW-0560">Oxidoreductase</keyword>
<dbReference type="NCBIfam" id="TIGR00407">
    <property type="entry name" value="proA"/>
    <property type="match status" value="1"/>
</dbReference>
<keyword evidence="7" id="KW-0963">Cytoplasm</keyword>
<dbReference type="InterPro" id="IPR015590">
    <property type="entry name" value="Aldehyde_DH_dom"/>
</dbReference>
<feature type="domain" description="Aldehyde dehydrogenase" evidence="8">
    <location>
        <begin position="314"/>
        <end position="376"/>
    </location>
</feature>
<gene>
    <name evidence="7" type="primary">proA</name>
    <name evidence="9" type="ORF">ACFO26_05070</name>
</gene>
<dbReference type="Gene3D" id="3.40.605.10">
    <property type="entry name" value="Aldehyde Dehydrogenase, Chain A, domain 1"/>
    <property type="match status" value="1"/>
</dbReference>